<evidence type="ECO:0000313" key="1">
    <source>
        <dbReference type="EMBL" id="UFP95186.1"/>
    </source>
</evidence>
<dbReference type="InterPro" id="IPR014942">
    <property type="entry name" value="AbiEii"/>
</dbReference>
<organism evidence="1 2">
    <name type="scientific">Gloeobacter morelensis MG652769</name>
    <dbReference type="NCBI Taxonomy" id="2781736"/>
    <lineage>
        <taxon>Bacteria</taxon>
        <taxon>Bacillati</taxon>
        <taxon>Cyanobacteriota</taxon>
        <taxon>Cyanophyceae</taxon>
        <taxon>Gloeobacterales</taxon>
        <taxon>Gloeobacteraceae</taxon>
        <taxon>Gloeobacter</taxon>
        <taxon>Gloeobacter morelensis</taxon>
    </lineage>
</organism>
<dbReference type="RefSeq" id="WP_230842395.1">
    <property type="nucleotide sequence ID" value="NZ_CP063845.1"/>
</dbReference>
<sequence>MPKPVRNIAASVRQRLLEKSKKTGENFQFVVERYALERALYRLSKSKYAELFILKGGMLISLWTDQPYRSTRDVDVLVFGQSDPEYLVSVFNEICSLDVEKDGLMFLVKDIRNEPIKEEQQYGGTRLNFGAKLGDIRVTVQFDISFGDAVTPTAEWREYPCILPESPTPRLRIYPIETVVAEKFETMVNLANSRMKDYYDIFFLQKLFEFNGAILAEAIRNTFDRRGREIPEELPEGLTATFFADPSKIQQWNALVRKNPSQMPQLALEEVVGALQQFLMPPARAAAQMQELQAIWTPGKGWT</sequence>
<proteinExistence type="predicted"/>
<keyword evidence="1" id="KW-0808">Transferase</keyword>
<keyword evidence="2" id="KW-1185">Reference proteome</keyword>
<dbReference type="Proteomes" id="UP001054846">
    <property type="component" value="Chromosome"/>
</dbReference>
<evidence type="ECO:0000313" key="2">
    <source>
        <dbReference type="Proteomes" id="UP001054846"/>
    </source>
</evidence>
<dbReference type="Pfam" id="PF08843">
    <property type="entry name" value="AbiEii"/>
    <property type="match status" value="1"/>
</dbReference>
<dbReference type="EMBL" id="CP063845">
    <property type="protein sequence ID" value="UFP95186.1"/>
    <property type="molecule type" value="Genomic_DNA"/>
</dbReference>
<reference evidence="1 2" key="1">
    <citation type="journal article" date="2021" name="Genome Biol. Evol.">
        <title>Complete Genome Sequencing of a Novel Gloeobacter Species from a Waterfall Cave in Mexico.</title>
        <authorList>
            <person name="Saw J.H."/>
            <person name="Cardona T."/>
            <person name="Montejano G."/>
        </authorList>
    </citation>
    <scope>NUCLEOTIDE SEQUENCE [LARGE SCALE GENOMIC DNA]</scope>
    <source>
        <strain evidence="1">MG652769</strain>
    </source>
</reference>
<gene>
    <name evidence="1" type="ORF">ISF26_02745</name>
</gene>
<accession>A0ABY3PNC2</accession>
<protein>
    <submittedName>
        <fullName evidence="1">Nucleotidyl transferase AbiEii/AbiGii toxin family protein</fullName>
    </submittedName>
</protein>
<name>A0ABY3PNC2_9CYAN</name>
<dbReference type="GO" id="GO:0016740">
    <property type="term" value="F:transferase activity"/>
    <property type="evidence" value="ECO:0007669"/>
    <property type="project" value="UniProtKB-KW"/>
</dbReference>